<reference evidence="7 8" key="1">
    <citation type="submission" date="2014-02" db="EMBL/GenBank/DDBJ databases">
        <authorList>
            <person name="Genoscope - CEA"/>
        </authorList>
    </citation>
    <scope>NUCLEOTIDE SEQUENCE [LARGE SCALE GENOMIC DNA]</scope>
    <source>
        <strain evidence="7 8">PCC 8005</strain>
    </source>
</reference>
<accession>A0A9P1NZ62</accession>
<dbReference type="EMBL" id="FO818640">
    <property type="protein sequence ID" value="CDM93327.1"/>
    <property type="molecule type" value="Genomic_DNA"/>
</dbReference>
<evidence type="ECO:0000256" key="5">
    <source>
        <dbReference type="SAM" id="Phobius"/>
    </source>
</evidence>
<dbReference type="GO" id="GO:0016020">
    <property type="term" value="C:membrane"/>
    <property type="evidence" value="ECO:0007669"/>
    <property type="project" value="UniProtKB-SubCell"/>
</dbReference>
<keyword evidence="2 5" id="KW-0812">Transmembrane</keyword>
<feature type="domain" description="NnrU" evidence="6">
    <location>
        <begin position="24"/>
        <end position="243"/>
    </location>
</feature>
<dbReference type="InterPro" id="IPR009915">
    <property type="entry name" value="NnrU_dom"/>
</dbReference>
<feature type="transmembrane region" description="Helical" evidence="5">
    <location>
        <begin position="95"/>
        <end position="122"/>
    </location>
</feature>
<evidence type="ECO:0000259" key="6">
    <source>
        <dbReference type="Pfam" id="PF07298"/>
    </source>
</evidence>
<evidence type="ECO:0000256" key="4">
    <source>
        <dbReference type="ARBA" id="ARBA00023136"/>
    </source>
</evidence>
<keyword evidence="8" id="KW-1185">Reference proteome</keyword>
<feature type="transmembrane region" description="Helical" evidence="5">
    <location>
        <begin position="143"/>
        <end position="170"/>
    </location>
</feature>
<keyword evidence="4 5" id="KW-0472">Membrane</keyword>
<dbReference type="Gene3D" id="1.20.120.1630">
    <property type="match status" value="1"/>
</dbReference>
<dbReference type="GO" id="GO:0090471">
    <property type="term" value="F:9,15,9'-tri-cis-zeta-carotene isomerase activity"/>
    <property type="evidence" value="ECO:0007669"/>
    <property type="project" value="TreeGrafter"/>
</dbReference>
<dbReference type="AlphaFoldDB" id="A0A9P1NZ62"/>
<name>A0A9P1NZ62_9CYAN</name>
<feature type="transmembrane region" description="Helical" evidence="5">
    <location>
        <begin position="54"/>
        <end position="75"/>
    </location>
</feature>
<keyword evidence="3 5" id="KW-1133">Transmembrane helix</keyword>
<evidence type="ECO:0000256" key="1">
    <source>
        <dbReference type="ARBA" id="ARBA00004141"/>
    </source>
</evidence>
<proteinExistence type="predicted"/>
<comment type="subcellular location">
    <subcellularLocation>
        <location evidence="1">Membrane</location>
        <topology evidence="1">Multi-pass membrane protein</topology>
    </subcellularLocation>
</comment>
<feature type="transmembrane region" description="Helical" evidence="5">
    <location>
        <begin position="20"/>
        <end position="42"/>
    </location>
</feature>
<protein>
    <recommendedName>
        <fullName evidence="6">NnrU domain-containing protein</fullName>
    </recommendedName>
</protein>
<evidence type="ECO:0000313" key="8">
    <source>
        <dbReference type="Proteomes" id="UP000032946"/>
    </source>
</evidence>
<organism evidence="7 8">
    <name type="scientific">Limnospira indica PCC 8005</name>
    <dbReference type="NCBI Taxonomy" id="376219"/>
    <lineage>
        <taxon>Bacteria</taxon>
        <taxon>Bacillati</taxon>
        <taxon>Cyanobacteriota</taxon>
        <taxon>Cyanophyceae</taxon>
        <taxon>Oscillatoriophycideae</taxon>
        <taxon>Oscillatoriales</taxon>
        <taxon>Sirenicapillariaceae</taxon>
        <taxon>Limnospira</taxon>
    </lineage>
</organism>
<feature type="transmembrane region" description="Helical" evidence="5">
    <location>
        <begin position="218"/>
        <end position="234"/>
    </location>
</feature>
<dbReference type="PANTHER" id="PTHR35988:SF2">
    <property type="entry name" value="15-CIS-ZETA-CAROTENE ISOMERASE, CHLOROPLASTIC"/>
    <property type="match status" value="1"/>
</dbReference>
<gene>
    <name evidence="7" type="ORF">ARTHRO_11000</name>
</gene>
<dbReference type="PANTHER" id="PTHR35988">
    <property type="entry name" value="15-CIS-ZETA-CAROTENE ISOMERASE, CHLOROPLASTIC"/>
    <property type="match status" value="1"/>
</dbReference>
<evidence type="ECO:0000256" key="3">
    <source>
        <dbReference type="ARBA" id="ARBA00022989"/>
    </source>
</evidence>
<evidence type="ECO:0000313" key="7">
    <source>
        <dbReference type="EMBL" id="CDM93327.1"/>
    </source>
</evidence>
<dbReference type="Pfam" id="PF07298">
    <property type="entry name" value="NnrU"/>
    <property type="match status" value="1"/>
</dbReference>
<dbReference type="Proteomes" id="UP000032946">
    <property type="component" value="Chromosome"/>
</dbReference>
<evidence type="ECO:0000256" key="2">
    <source>
        <dbReference type="ARBA" id="ARBA00022692"/>
    </source>
</evidence>
<sequence length="249" mass="28168">MELTLLSVEEVKMSDQWLSLSHFVMVGLLLCFAIAHSGLAALRPVVEQVIGPRLYRIFFALVSLSLAVVLIIYFFNHRYDGLQLWQVQGVPAVKPIVWVLSAISFLFLYPSTFNLLEIAAIAKPEVHLHQTGIIRITRHPQMVGQVIWCIAHTLWIGTTFTLLTSIGLVLHHLFGVWHGDRRLQARFGESFETLKSQTSVIPFLAIIQGRQTLLIQEFLRPAYLGVGVFIILLWKAHPLLIRVTGNVGW</sequence>